<name>A0A8K0MHJ2_9ROSA</name>
<dbReference type="EMBL" id="VOIH02000005">
    <property type="protein sequence ID" value="KAF3445925.1"/>
    <property type="molecule type" value="Genomic_DNA"/>
</dbReference>
<dbReference type="OrthoDB" id="1751327at2759"/>
<evidence type="ECO:0000313" key="3">
    <source>
        <dbReference type="Proteomes" id="UP000796880"/>
    </source>
</evidence>
<reference evidence="2" key="1">
    <citation type="submission" date="2020-03" db="EMBL/GenBank/DDBJ databases">
        <title>A high-quality chromosome-level genome assembly of a woody plant with both climbing and erect habits, Rhamnella rubrinervis.</title>
        <authorList>
            <person name="Lu Z."/>
            <person name="Yang Y."/>
            <person name="Zhu X."/>
            <person name="Sun Y."/>
        </authorList>
    </citation>
    <scope>NUCLEOTIDE SEQUENCE</scope>
    <source>
        <strain evidence="2">BYM</strain>
        <tissue evidence="2">Leaf</tissue>
    </source>
</reference>
<evidence type="ECO:0000256" key="1">
    <source>
        <dbReference type="SAM" id="MobiDB-lite"/>
    </source>
</evidence>
<keyword evidence="3" id="KW-1185">Reference proteome</keyword>
<organism evidence="2 3">
    <name type="scientific">Rhamnella rubrinervis</name>
    <dbReference type="NCBI Taxonomy" id="2594499"/>
    <lineage>
        <taxon>Eukaryota</taxon>
        <taxon>Viridiplantae</taxon>
        <taxon>Streptophyta</taxon>
        <taxon>Embryophyta</taxon>
        <taxon>Tracheophyta</taxon>
        <taxon>Spermatophyta</taxon>
        <taxon>Magnoliopsida</taxon>
        <taxon>eudicotyledons</taxon>
        <taxon>Gunneridae</taxon>
        <taxon>Pentapetalae</taxon>
        <taxon>rosids</taxon>
        <taxon>fabids</taxon>
        <taxon>Rosales</taxon>
        <taxon>Rhamnaceae</taxon>
        <taxon>rhamnoid group</taxon>
        <taxon>Rhamneae</taxon>
        <taxon>Rhamnella</taxon>
    </lineage>
</organism>
<dbReference type="Proteomes" id="UP000796880">
    <property type="component" value="Unassembled WGS sequence"/>
</dbReference>
<proteinExistence type="predicted"/>
<protein>
    <submittedName>
        <fullName evidence="2">Uncharacterized protein</fullName>
    </submittedName>
</protein>
<accession>A0A8K0MHJ2</accession>
<gene>
    <name evidence="2" type="ORF">FNV43_RR11102</name>
</gene>
<comment type="caution">
    <text evidence="2">The sequence shown here is derived from an EMBL/GenBank/DDBJ whole genome shotgun (WGS) entry which is preliminary data.</text>
</comment>
<dbReference type="Pfam" id="PF08284">
    <property type="entry name" value="RVP_2"/>
    <property type="match status" value="1"/>
</dbReference>
<sequence>MPHPPRNMHPKLESSSGTMIGQLLEATKRLVTQNVVATTRVQLIAKDLAPEVGRSVKSSFAPTRKQWKGGSSQRRKFDEKAWSSSSRSDNRGIVQRQQGRVFTLTKEGVGKDDATVVACTITLNDLNAFVLFDLGSTHSFVCSQFAAKLAKKPISLDCDLYVVTPLGASMSKLTVNSPPCHIITLTDSVMAGTHDWTVHVLSLNVKWSYLLCEGTICKTKFEVGQEDFNQIQGRGRRKRAGYLPVAGGKFLFCIFKALSGVLAKQGPKAWHVRVTFGYGFGVNCESGNS</sequence>
<dbReference type="AlphaFoldDB" id="A0A8K0MHJ2"/>
<evidence type="ECO:0000313" key="2">
    <source>
        <dbReference type="EMBL" id="KAF3445925.1"/>
    </source>
</evidence>
<feature type="region of interest" description="Disordered" evidence="1">
    <location>
        <begin position="59"/>
        <end position="92"/>
    </location>
</feature>